<comment type="caution">
    <text evidence="2">The sequence shown here is derived from an EMBL/GenBank/DDBJ whole genome shotgun (WGS) entry which is preliminary data.</text>
</comment>
<evidence type="ECO:0000313" key="3">
    <source>
        <dbReference type="Proteomes" id="UP000275385"/>
    </source>
</evidence>
<name>A0A420Y9M5_9PEZI</name>
<dbReference type="Proteomes" id="UP000275385">
    <property type="component" value="Unassembled WGS sequence"/>
</dbReference>
<dbReference type="OrthoDB" id="2018133at2759"/>
<proteinExistence type="inferred from homology"/>
<protein>
    <recommendedName>
        <fullName evidence="4">Enoyl-CoA hydratase</fullName>
    </recommendedName>
</protein>
<dbReference type="PANTHER" id="PTHR43684:SF4">
    <property type="entry name" value="ENOYL-COA HYDRATASE_ISOMERASE FAMILY PROTEIN (AFU_ORTHOLOGUE AFUA_1G01890)"/>
    <property type="match status" value="1"/>
</dbReference>
<dbReference type="InterPro" id="IPR051053">
    <property type="entry name" value="ECH/Chromodomain_protein"/>
</dbReference>
<dbReference type="PANTHER" id="PTHR43684">
    <property type="match status" value="1"/>
</dbReference>
<dbReference type="EMBL" id="QVQW01000029">
    <property type="protein sequence ID" value="RKU44598.1"/>
    <property type="molecule type" value="Genomic_DNA"/>
</dbReference>
<evidence type="ECO:0008006" key="4">
    <source>
        <dbReference type="Google" id="ProtNLM"/>
    </source>
</evidence>
<dbReference type="Gene3D" id="3.90.226.10">
    <property type="entry name" value="2-enoyl-CoA Hydratase, Chain A, domain 1"/>
    <property type="match status" value="1"/>
</dbReference>
<dbReference type="InterPro" id="IPR014748">
    <property type="entry name" value="Enoyl-CoA_hydra_C"/>
</dbReference>
<evidence type="ECO:0000313" key="2">
    <source>
        <dbReference type="EMBL" id="RKU44598.1"/>
    </source>
</evidence>
<dbReference type="Gene3D" id="1.10.12.10">
    <property type="entry name" value="Lyase 2-enoyl-coa Hydratase, Chain A, domain 2"/>
    <property type="match status" value="1"/>
</dbReference>
<dbReference type="InterPro" id="IPR001753">
    <property type="entry name" value="Enoyl-CoA_hydra/iso"/>
</dbReference>
<dbReference type="Pfam" id="PF00378">
    <property type="entry name" value="ECH_1"/>
    <property type="match status" value="1"/>
</dbReference>
<keyword evidence="3" id="KW-1185">Reference proteome</keyword>
<gene>
    <name evidence="2" type="ORF">DL546_005942</name>
</gene>
<accession>A0A420Y9M5</accession>
<dbReference type="AlphaFoldDB" id="A0A420Y9M5"/>
<dbReference type="STRING" id="177199.A0A420Y9M5"/>
<dbReference type="InterPro" id="IPR029045">
    <property type="entry name" value="ClpP/crotonase-like_dom_sf"/>
</dbReference>
<evidence type="ECO:0000256" key="1">
    <source>
        <dbReference type="ARBA" id="ARBA00005254"/>
    </source>
</evidence>
<dbReference type="CDD" id="cd06558">
    <property type="entry name" value="crotonase-like"/>
    <property type="match status" value="1"/>
</dbReference>
<dbReference type="SUPFAM" id="SSF52096">
    <property type="entry name" value="ClpP/crotonase"/>
    <property type="match status" value="1"/>
</dbReference>
<comment type="similarity">
    <text evidence="1">Belongs to the enoyl-CoA hydratase/isomerase family.</text>
</comment>
<organism evidence="2 3">
    <name type="scientific">Coniochaeta pulveracea</name>
    <dbReference type="NCBI Taxonomy" id="177199"/>
    <lineage>
        <taxon>Eukaryota</taxon>
        <taxon>Fungi</taxon>
        <taxon>Dikarya</taxon>
        <taxon>Ascomycota</taxon>
        <taxon>Pezizomycotina</taxon>
        <taxon>Sordariomycetes</taxon>
        <taxon>Sordariomycetidae</taxon>
        <taxon>Coniochaetales</taxon>
        <taxon>Coniochaetaceae</taxon>
        <taxon>Coniochaeta</taxon>
    </lineage>
</organism>
<sequence>MAHPASYEILSLPDIRLFHNPPSSASPTPIITISLHRPSARNSFTEQMGQSLISAFNLLSTDPRVRVIILTSSDPTNTVFCAGMDLNAIPSTRSSFASDTRQTHRDMGGRVALAIYNCQKPVIAALNGSAVGVGIAMTLAASIRVASEGAKVGFVFARRGIVMEACSSFFLPRLIGAGKAMHLVTTGGVYPATHPLVRDLFGEIVPAEEVLKRALEIAQEVCQHCSGVSVALMKDMIFRGGGSPEEAHALESKVLYDMFRAKDFKEGVESFKQKRAPRFEATLEEDGPKVWPWWGWMTVPLGKM</sequence>
<reference evidence="2 3" key="1">
    <citation type="submission" date="2018-08" db="EMBL/GenBank/DDBJ databases">
        <title>Draft genome of the lignicolous fungus Coniochaeta pulveracea.</title>
        <authorList>
            <person name="Borstlap C.J."/>
            <person name="De Witt R.N."/>
            <person name="Botha A."/>
            <person name="Volschenk H."/>
        </authorList>
    </citation>
    <scope>NUCLEOTIDE SEQUENCE [LARGE SCALE GENOMIC DNA]</scope>
    <source>
        <strain evidence="2 3">CAB683</strain>
    </source>
</reference>